<dbReference type="PANTHER" id="PTHR48098">
    <property type="entry name" value="ENTEROCHELIN ESTERASE-RELATED"/>
    <property type="match status" value="1"/>
</dbReference>
<evidence type="ECO:0000256" key="1">
    <source>
        <dbReference type="SAM" id="Phobius"/>
    </source>
</evidence>
<keyword evidence="1" id="KW-0472">Membrane</keyword>
<evidence type="ECO:0000313" key="2">
    <source>
        <dbReference type="EMBL" id="CAB4322700.1"/>
    </source>
</evidence>
<feature type="transmembrane region" description="Helical" evidence="1">
    <location>
        <begin position="6"/>
        <end position="28"/>
    </location>
</feature>
<reference evidence="2" key="1">
    <citation type="submission" date="2020-05" db="EMBL/GenBank/DDBJ databases">
        <authorList>
            <person name="Chiriac C."/>
            <person name="Salcher M."/>
            <person name="Ghai R."/>
            <person name="Kavagutti S V."/>
        </authorList>
    </citation>
    <scope>NUCLEOTIDE SEQUENCE</scope>
</reference>
<dbReference type="EMBL" id="CAEMXZ010000012">
    <property type="protein sequence ID" value="CAB4322700.1"/>
    <property type="molecule type" value="Genomic_DNA"/>
</dbReference>
<organism evidence="2">
    <name type="scientific">freshwater metagenome</name>
    <dbReference type="NCBI Taxonomy" id="449393"/>
    <lineage>
        <taxon>unclassified sequences</taxon>
        <taxon>metagenomes</taxon>
        <taxon>ecological metagenomes</taxon>
    </lineage>
</organism>
<proteinExistence type="predicted"/>
<keyword evidence="1" id="KW-1133">Transmembrane helix</keyword>
<keyword evidence="1" id="KW-0812">Transmembrane</keyword>
<name>A0A6J5Y970_9ZZZZ</name>
<dbReference type="GO" id="GO:0016747">
    <property type="term" value="F:acyltransferase activity, transferring groups other than amino-acyl groups"/>
    <property type="evidence" value="ECO:0007669"/>
    <property type="project" value="TreeGrafter"/>
</dbReference>
<dbReference type="InterPro" id="IPR000801">
    <property type="entry name" value="Esterase-like"/>
</dbReference>
<protein>
    <submittedName>
        <fullName evidence="2">Unannotated protein</fullName>
    </submittedName>
</protein>
<dbReference type="SUPFAM" id="SSF53474">
    <property type="entry name" value="alpha/beta-Hydrolases"/>
    <property type="match status" value="1"/>
</dbReference>
<sequence length="301" mass="31507">MNRRTFLLGGAGAVGVIVIGAVGGGALVESGLIPGRSVLNAAMGRCGDSLKPPEVVIGPVISGSFPSPSRNGVEVGWTVVYPPGFVPGDVLPVCLFLHGRGGSHGDLTLDMAIPRFLADAVMAWGVSAFAIASVDGGDAANWHRRADGDDPAQMISTEFIPMLATKGLDTTRLALWGVSLGGTGALYLATLPSFELAGVVAASPALWREQGEWQAGAYEDADDFSANNLWNRRELLRGQNLRIDCGVSDPFAQRVRQFRDSLVPTPAGGIEPGCHDSRFWSRQTPAELAFLGGALAAPSTR</sequence>
<accession>A0A6J5Y970</accession>
<dbReference type="PANTHER" id="PTHR48098:SF1">
    <property type="entry name" value="DIACYLGLYCEROL ACYLTRANSFERASE_MYCOLYLTRANSFERASE AG85A"/>
    <property type="match status" value="1"/>
</dbReference>
<dbReference type="InterPro" id="IPR029058">
    <property type="entry name" value="AB_hydrolase_fold"/>
</dbReference>
<gene>
    <name evidence="2" type="ORF">UFOPK1392_00436</name>
</gene>
<dbReference type="InterPro" id="IPR050583">
    <property type="entry name" value="Mycobacterial_A85_antigen"/>
</dbReference>
<dbReference type="Pfam" id="PF00756">
    <property type="entry name" value="Esterase"/>
    <property type="match status" value="1"/>
</dbReference>
<dbReference type="Gene3D" id="3.40.50.1820">
    <property type="entry name" value="alpha/beta hydrolase"/>
    <property type="match status" value="1"/>
</dbReference>
<dbReference type="AlphaFoldDB" id="A0A6J5Y970"/>